<reference evidence="2 3" key="1">
    <citation type="submission" date="2018-05" db="EMBL/GenBank/DDBJ databases">
        <title>Paenibacillus flagellatus sp. nov., isolated from selenium mineral soil.</title>
        <authorList>
            <person name="Dai X."/>
        </authorList>
    </citation>
    <scope>NUCLEOTIDE SEQUENCE [LARGE SCALE GENOMIC DNA]</scope>
    <source>
        <strain evidence="2 3">DXL2</strain>
    </source>
</reference>
<dbReference type="CDD" id="cd06260">
    <property type="entry name" value="DUF820-like"/>
    <property type="match status" value="1"/>
</dbReference>
<accession>A0A2V5JVR6</accession>
<protein>
    <submittedName>
        <fullName evidence="2">Uma2 family endonuclease</fullName>
    </submittedName>
</protein>
<dbReference type="PANTHER" id="PTHR34107:SF4">
    <property type="entry name" value="SLL1222 PROTEIN"/>
    <property type="match status" value="1"/>
</dbReference>
<dbReference type="AlphaFoldDB" id="A0A2V5JVR6"/>
<dbReference type="InterPro" id="IPR012296">
    <property type="entry name" value="Nuclease_put_TT1808"/>
</dbReference>
<dbReference type="GO" id="GO:0004519">
    <property type="term" value="F:endonuclease activity"/>
    <property type="evidence" value="ECO:0007669"/>
    <property type="project" value="UniProtKB-KW"/>
</dbReference>
<dbReference type="Pfam" id="PF05685">
    <property type="entry name" value="Uma2"/>
    <property type="match status" value="1"/>
</dbReference>
<dbReference type="Gene3D" id="3.90.1570.10">
    <property type="entry name" value="tt1808, chain A"/>
    <property type="match status" value="1"/>
</dbReference>
<dbReference type="EMBL" id="QJVJ01000016">
    <property type="protein sequence ID" value="PYI50809.1"/>
    <property type="molecule type" value="Genomic_DNA"/>
</dbReference>
<dbReference type="OrthoDB" id="9808428at2"/>
<dbReference type="PANTHER" id="PTHR34107">
    <property type="entry name" value="SLL0198 PROTEIN-RELATED"/>
    <property type="match status" value="1"/>
</dbReference>
<dbReference type="InterPro" id="IPR008538">
    <property type="entry name" value="Uma2"/>
</dbReference>
<name>A0A2V5JVR6_9BACL</name>
<dbReference type="RefSeq" id="WP_110843268.1">
    <property type="nucleotide sequence ID" value="NZ_QJVJ01000016.1"/>
</dbReference>
<dbReference type="Proteomes" id="UP000247476">
    <property type="component" value="Unassembled WGS sequence"/>
</dbReference>
<keyword evidence="3" id="KW-1185">Reference proteome</keyword>
<dbReference type="SUPFAM" id="SSF52980">
    <property type="entry name" value="Restriction endonuclease-like"/>
    <property type="match status" value="1"/>
</dbReference>
<keyword evidence="2" id="KW-0378">Hydrolase</keyword>
<keyword evidence="2" id="KW-0540">Nuclease</keyword>
<keyword evidence="2" id="KW-0255">Endonuclease</keyword>
<comment type="caution">
    <text evidence="2">The sequence shown here is derived from an EMBL/GenBank/DDBJ whole genome shotgun (WGS) entry which is preliminary data.</text>
</comment>
<proteinExistence type="predicted"/>
<dbReference type="InterPro" id="IPR011335">
    <property type="entry name" value="Restrct_endonuc-II-like"/>
</dbReference>
<evidence type="ECO:0000313" key="3">
    <source>
        <dbReference type="Proteomes" id="UP000247476"/>
    </source>
</evidence>
<gene>
    <name evidence="2" type="ORF">DLM86_27450</name>
</gene>
<organism evidence="2 3">
    <name type="scientific">Paenibacillus flagellatus</name>
    <dbReference type="NCBI Taxonomy" id="2211139"/>
    <lineage>
        <taxon>Bacteria</taxon>
        <taxon>Bacillati</taxon>
        <taxon>Bacillota</taxon>
        <taxon>Bacilli</taxon>
        <taxon>Bacillales</taxon>
        <taxon>Paenibacillaceae</taxon>
        <taxon>Paenibacillus</taxon>
    </lineage>
</organism>
<feature type="domain" description="Putative restriction endonuclease" evidence="1">
    <location>
        <begin position="18"/>
        <end position="174"/>
    </location>
</feature>
<evidence type="ECO:0000259" key="1">
    <source>
        <dbReference type="Pfam" id="PF05685"/>
    </source>
</evidence>
<sequence length="196" mass="22003">MKPEFKPGIVKETGVTYDDYANLPDDGSRYEVADGKLELMSPGPSPRHQAVVVQLLTKLQQSCGSEYVLYVSPIDVILSVTEVRQPDLVMIRRDRLDIVTRRGIEGAPDLVIEVLSPYSGRRDRLHKTRAYARYGIPEYWIADPANRMIEQYVLEGDKYALADVFAADEPVRSERIGCASFKFGDILRGIPDTPAD</sequence>
<evidence type="ECO:0000313" key="2">
    <source>
        <dbReference type="EMBL" id="PYI50809.1"/>
    </source>
</evidence>